<protein>
    <recommendedName>
        <fullName evidence="1">Glycosyl transferase family 1 domain-containing protein</fullName>
    </recommendedName>
</protein>
<dbReference type="GO" id="GO:0016758">
    <property type="term" value="F:hexosyltransferase activity"/>
    <property type="evidence" value="ECO:0007669"/>
    <property type="project" value="TreeGrafter"/>
</dbReference>
<comment type="caution">
    <text evidence="2">The sequence shown here is derived from an EMBL/GenBank/DDBJ whole genome shotgun (WGS) entry which is preliminary data.</text>
</comment>
<dbReference type="SUPFAM" id="SSF53756">
    <property type="entry name" value="UDP-Glycosyltransferase/glycogen phosphorylase"/>
    <property type="match status" value="1"/>
</dbReference>
<dbReference type="InterPro" id="IPR001296">
    <property type="entry name" value="Glyco_trans_1"/>
</dbReference>
<dbReference type="AlphaFoldDB" id="A0A512BDA4"/>
<dbReference type="OrthoDB" id="9790710at2"/>
<accession>A0A512BDA4</accession>
<gene>
    <name evidence="2" type="ORF">SAE01_24340</name>
</gene>
<keyword evidence="3" id="KW-1185">Reference proteome</keyword>
<proteinExistence type="predicted"/>
<dbReference type="Gene3D" id="3.40.50.2000">
    <property type="entry name" value="Glycogen Phosphorylase B"/>
    <property type="match status" value="2"/>
</dbReference>
<dbReference type="EMBL" id="BJYT01000008">
    <property type="protein sequence ID" value="GEO09938.1"/>
    <property type="molecule type" value="Genomic_DNA"/>
</dbReference>
<evidence type="ECO:0000259" key="1">
    <source>
        <dbReference type="Pfam" id="PF00534"/>
    </source>
</evidence>
<reference evidence="2 3" key="1">
    <citation type="submission" date="2019-07" db="EMBL/GenBank/DDBJ databases">
        <title>Whole genome shotgun sequence of Segetibacter aerophilus NBRC 106135.</title>
        <authorList>
            <person name="Hosoyama A."/>
            <person name="Uohara A."/>
            <person name="Ohji S."/>
            <person name="Ichikawa N."/>
        </authorList>
    </citation>
    <scope>NUCLEOTIDE SEQUENCE [LARGE SCALE GENOMIC DNA]</scope>
    <source>
        <strain evidence="2 3">NBRC 106135</strain>
    </source>
</reference>
<organism evidence="2 3">
    <name type="scientific">Segetibacter aerophilus</name>
    <dbReference type="NCBI Taxonomy" id="670293"/>
    <lineage>
        <taxon>Bacteria</taxon>
        <taxon>Pseudomonadati</taxon>
        <taxon>Bacteroidota</taxon>
        <taxon>Chitinophagia</taxon>
        <taxon>Chitinophagales</taxon>
        <taxon>Chitinophagaceae</taxon>
        <taxon>Segetibacter</taxon>
    </lineage>
</organism>
<dbReference type="Pfam" id="PF00534">
    <property type="entry name" value="Glycos_transf_1"/>
    <property type="match status" value="1"/>
</dbReference>
<dbReference type="PANTHER" id="PTHR45947">
    <property type="entry name" value="SULFOQUINOVOSYL TRANSFERASE SQD2"/>
    <property type="match status" value="1"/>
</dbReference>
<dbReference type="CDD" id="cd03801">
    <property type="entry name" value="GT4_PimA-like"/>
    <property type="match status" value="1"/>
</dbReference>
<feature type="domain" description="Glycosyl transferase family 1" evidence="1">
    <location>
        <begin position="217"/>
        <end position="383"/>
    </location>
</feature>
<evidence type="ECO:0000313" key="2">
    <source>
        <dbReference type="EMBL" id="GEO09938.1"/>
    </source>
</evidence>
<evidence type="ECO:0000313" key="3">
    <source>
        <dbReference type="Proteomes" id="UP000321513"/>
    </source>
</evidence>
<dbReference type="Proteomes" id="UP000321513">
    <property type="component" value="Unassembled WGS sequence"/>
</dbReference>
<dbReference type="RefSeq" id="WP_147204051.1">
    <property type="nucleotide sequence ID" value="NZ_BJYT01000008.1"/>
</dbReference>
<name>A0A512BDA4_9BACT</name>
<dbReference type="PANTHER" id="PTHR45947:SF3">
    <property type="entry name" value="SULFOQUINOVOSYL TRANSFERASE SQD2"/>
    <property type="match status" value="1"/>
</dbReference>
<dbReference type="InterPro" id="IPR050194">
    <property type="entry name" value="Glycosyltransferase_grp1"/>
</dbReference>
<sequence>MKIVHISHLYHPSVGGVQTFFKNISERLVKDYGDDVSVVTTNSYYGPERKIFKKIEPSEEVINGVKVIRFPYQRVHIKPYGFMYKVFAKLSIAKPGRMVLQSNGPYSRQMKKYLMQVEADAFCASSSPYYYMQLPLWRKCNFFYYGSIHLEKDESKTVLYPAQLASMNASKLYLANTAYEKKQLEKLGVIGKKIFVLGTGVDMEPFTSVLEKEVRAYRLKLGVPEDGLLLAYVGRVEPTKNVITLIKAFEEIAIEFPGTYLLIAGSNSGYVEELKVYCEHLKREVAERIRFEVNFPIEEKALVFNALDILVLPSHNESFGLVFLEAWSCKKPVIGTSIGAVKDVISDGVDGLLMDAGNEISLAGKLKELISDKALRTSMGEKGFVKVKENYTWDIITARLRQCYVDASIS</sequence>